<dbReference type="AlphaFoldDB" id="A0A9P3WI60"/>
<reference evidence="7" key="1">
    <citation type="journal article" date="2018" name="Genome Biol.">
        <title>SKESA: strategic k-mer extension for scrupulous assemblies.</title>
        <authorList>
            <person name="Souvorov A."/>
            <person name="Agarwala R."/>
            <person name="Lipman D.J."/>
        </authorList>
    </citation>
    <scope>NUCLEOTIDE SEQUENCE</scope>
    <source>
        <strain evidence="7">CAVp300</strain>
    </source>
</reference>
<dbReference type="GO" id="GO:0030170">
    <property type="term" value="F:pyridoxal phosphate binding"/>
    <property type="evidence" value="ECO:0007669"/>
    <property type="project" value="InterPro"/>
</dbReference>
<dbReference type="CDD" id="cd00609">
    <property type="entry name" value="AAT_like"/>
    <property type="match status" value="1"/>
</dbReference>
<dbReference type="Pfam" id="PF00155">
    <property type="entry name" value="Aminotran_1_2"/>
    <property type="match status" value="1"/>
</dbReference>
<protein>
    <submittedName>
        <fullName evidence="7">PLP-dependent aminotransferase family protein</fullName>
    </submittedName>
</protein>
<dbReference type="GO" id="GO:0003677">
    <property type="term" value="F:DNA binding"/>
    <property type="evidence" value="ECO:0007669"/>
    <property type="project" value="UniProtKB-KW"/>
</dbReference>
<dbReference type="GO" id="GO:0003700">
    <property type="term" value="F:DNA-binding transcription factor activity"/>
    <property type="evidence" value="ECO:0007669"/>
    <property type="project" value="InterPro"/>
</dbReference>
<evidence type="ECO:0000313" key="8">
    <source>
        <dbReference type="Proteomes" id="UP000867740"/>
    </source>
</evidence>
<keyword evidence="2" id="KW-0663">Pyridoxal phosphate</keyword>
<dbReference type="Gene3D" id="3.40.640.10">
    <property type="entry name" value="Type I PLP-dependent aspartate aminotransferase-like (Major domain)"/>
    <property type="match status" value="1"/>
</dbReference>
<accession>A0A9P3WI60</accession>
<dbReference type="InterPro" id="IPR000524">
    <property type="entry name" value="Tscrpt_reg_HTH_GntR"/>
</dbReference>
<reference evidence="7" key="2">
    <citation type="submission" date="2020-10" db="EMBL/GenBank/DDBJ databases">
        <authorList>
            <consortium name="NCBI Pathogen Detection Project"/>
        </authorList>
    </citation>
    <scope>NUCLEOTIDE SEQUENCE</scope>
    <source>
        <strain evidence="7">CAVp300</strain>
    </source>
</reference>
<evidence type="ECO:0000259" key="6">
    <source>
        <dbReference type="PROSITE" id="PS50949"/>
    </source>
</evidence>
<dbReference type="GO" id="GO:0008483">
    <property type="term" value="F:transaminase activity"/>
    <property type="evidence" value="ECO:0007669"/>
    <property type="project" value="UniProtKB-KW"/>
</dbReference>
<dbReference type="SUPFAM" id="SSF53383">
    <property type="entry name" value="PLP-dependent transferases"/>
    <property type="match status" value="1"/>
</dbReference>
<comment type="similarity">
    <text evidence="1">In the C-terminal section; belongs to the class-I pyridoxal-phosphate-dependent aminotransferase family.</text>
</comment>
<sequence length="465" mass="52571">MKTGYRDIYARYRHNILSGVLKPGDKVPSVRVLADELEVARKTVETAYAILVGEGFLVSQGAKGTRVNPDLRISEKAGPPAQVWTADTQLKSMVDVRDQEGYLRLGIPALDAFPYKKWLLLSGKAVRAMSAAEMTNPPLMGYPPLREAIARYLTISRGLTCTAEQIYITGGYRNNLTLILSALAARGDKVVTENPGYIFGQQLLKRSVENLHYAPVDKQGLDVDYLLKNHADARFVCITPSHHSPLAVTLSLPRKRQLLEWAAANNAWIIEDDYDGEFHYTRKVLPALKSLDIEDRVIYMGTFSKTVMPALRISYLVMPRSTLNAFHETGEIIESAQPVLTQKIVASFLNEGHFFRHLKKMRTLYQQRRQRVLNALHQVFPDLFDVEVNDGGMHIIAFLRHGTGDVHLAQIWQKKQLKVSPLSEWYNSSEKRYGLIIGYTNIHSSEEAVALLQRVAKETREWLKT</sequence>
<dbReference type="SMART" id="SM00345">
    <property type="entry name" value="HTH_GNTR"/>
    <property type="match status" value="1"/>
</dbReference>
<dbReference type="InterPro" id="IPR036388">
    <property type="entry name" value="WH-like_DNA-bd_sf"/>
</dbReference>
<keyword evidence="7" id="KW-0808">Transferase</keyword>
<dbReference type="Proteomes" id="UP000867740">
    <property type="component" value="Unassembled WGS sequence"/>
</dbReference>
<evidence type="ECO:0000256" key="1">
    <source>
        <dbReference type="ARBA" id="ARBA00005384"/>
    </source>
</evidence>
<proteinExistence type="inferred from homology"/>
<evidence type="ECO:0000256" key="2">
    <source>
        <dbReference type="ARBA" id="ARBA00022898"/>
    </source>
</evidence>
<dbReference type="InterPro" id="IPR015424">
    <property type="entry name" value="PyrdxlP-dep_Trfase"/>
</dbReference>
<comment type="caution">
    <text evidence="7">The sequence shown here is derived from an EMBL/GenBank/DDBJ whole genome shotgun (WGS) entry which is preliminary data.</text>
</comment>
<keyword evidence="7" id="KW-0032">Aminotransferase</keyword>
<keyword evidence="4" id="KW-0238">DNA-binding</keyword>
<dbReference type="RefSeq" id="WP_047370248.1">
    <property type="nucleotide sequence ID" value="NZ_CABMNU010000005.1"/>
</dbReference>
<dbReference type="InterPro" id="IPR015421">
    <property type="entry name" value="PyrdxlP-dep_Trfase_major"/>
</dbReference>
<keyword evidence="5" id="KW-0804">Transcription</keyword>
<dbReference type="PANTHER" id="PTHR46577:SF1">
    <property type="entry name" value="HTH-TYPE TRANSCRIPTIONAL REGULATORY PROTEIN GABR"/>
    <property type="match status" value="1"/>
</dbReference>
<dbReference type="InterPro" id="IPR036390">
    <property type="entry name" value="WH_DNA-bd_sf"/>
</dbReference>
<dbReference type="EMBL" id="DACSUM010000050">
    <property type="protein sequence ID" value="HAT3584170.1"/>
    <property type="molecule type" value="Genomic_DNA"/>
</dbReference>
<dbReference type="Pfam" id="PF00392">
    <property type="entry name" value="GntR"/>
    <property type="match status" value="1"/>
</dbReference>
<evidence type="ECO:0000313" key="7">
    <source>
        <dbReference type="EMBL" id="HAT3584170.1"/>
    </source>
</evidence>
<organism evidence="7 8">
    <name type="scientific">Kluyvera intermedia</name>
    <name type="common">Enterobacter intermedius</name>
    <dbReference type="NCBI Taxonomy" id="61648"/>
    <lineage>
        <taxon>Bacteria</taxon>
        <taxon>Pseudomonadati</taxon>
        <taxon>Pseudomonadota</taxon>
        <taxon>Gammaproteobacteria</taxon>
        <taxon>Enterobacterales</taxon>
        <taxon>Enterobacteriaceae</taxon>
        <taxon>Kluyvera</taxon>
    </lineage>
</organism>
<dbReference type="InterPro" id="IPR051446">
    <property type="entry name" value="HTH_trans_reg/aminotransferase"/>
</dbReference>
<name>A0A9P3WI60_KLUIN</name>
<dbReference type="Gene3D" id="1.10.10.10">
    <property type="entry name" value="Winged helix-like DNA-binding domain superfamily/Winged helix DNA-binding domain"/>
    <property type="match status" value="1"/>
</dbReference>
<gene>
    <name evidence="7" type="ORF">I8531_004539</name>
</gene>
<dbReference type="SUPFAM" id="SSF46785">
    <property type="entry name" value="Winged helix' DNA-binding domain"/>
    <property type="match status" value="1"/>
</dbReference>
<dbReference type="PROSITE" id="PS50949">
    <property type="entry name" value="HTH_GNTR"/>
    <property type="match status" value="1"/>
</dbReference>
<dbReference type="InterPro" id="IPR004839">
    <property type="entry name" value="Aminotransferase_I/II_large"/>
</dbReference>
<dbReference type="PANTHER" id="PTHR46577">
    <property type="entry name" value="HTH-TYPE TRANSCRIPTIONAL REGULATORY PROTEIN GABR"/>
    <property type="match status" value="1"/>
</dbReference>
<keyword evidence="3" id="KW-0805">Transcription regulation</keyword>
<dbReference type="CDD" id="cd07377">
    <property type="entry name" value="WHTH_GntR"/>
    <property type="match status" value="1"/>
</dbReference>
<evidence type="ECO:0000256" key="4">
    <source>
        <dbReference type="ARBA" id="ARBA00023125"/>
    </source>
</evidence>
<evidence type="ECO:0000256" key="3">
    <source>
        <dbReference type="ARBA" id="ARBA00023015"/>
    </source>
</evidence>
<feature type="domain" description="HTH gntR-type" evidence="6">
    <location>
        <begin position="2"/>
        <end position="70"/>
    </location>
</feature>
<evidence type="ECO:0000256" key="5">
    <source>
        <dbReference type="ARBA" id="ARBA00023163"/>
    </source>
</evidence>